<dbReference type="InterPro" id="IPR003660">
    <property type="entry name" value="HAMP_dom"/>
</dbReference>
<evidence type="ECO:0000256" key="7">
    <source>
        <dbReference type="ARBA" id="ARBA00022777"/>
    </source>
</evidence>
<name>Q1YHA2_AURMS</name>
<dbReference type="PANTHER" id="PTHR44936:SF10">
    <property type="entry name" value="SENSOR PROTEIN RSTB"/>
    <property type="match status" value="1"/>
</dbReference>
<feature type="domain" description="Histidine kinase" evidence="11">
    <location>
        <begin position="284"/>
        <end position="499"/>
    </location>
</feature>
<dbReference type="InterPro" id="IPR004358">
    <property type="entry name" value="Sig_transdc_His_kin-like_C"/>
</dbReference>
<keyword evidence="10" id="KW-0812">Transmembrane</keyword>
<dbReference type="PRINTS" id="PR00344">
    <property type="entry name" value="BCTRLSENSOR"/>
</dbReference>
<dbReference type="GO" id="GO:0005524">
    <property type="term" value="F:ATP binding"/>
    <property type="evidence" value="ECO:0007669"/>
    <property type="project" value="UniProtKB-KW"/>
</dbReference>
<evidence type="ECO:0000256" key="9">
    <source>
        <dbReference type="SAM" id="MobiDB-lite"/>
    </source>
</evidence>
<reference evidence="13 14" key="1">
    <citation type="journal article" date="2008" name="Appl. Environ. Microbiol.">
        <title>Genomic insights into Mn(II) oxidation by the marine alphaproteobacterium Aurantimonas sp. strain SI85-9A1.</title>
        <authorList>
            <person name="Dick G.J."/>
            <person name="Podell S."/>
            <person name="Johnson H.A."/>
            <person name="Rivera-Espinoza Y."/>
            <person name="Bernier-Latmani R."/>
            <person name="McCarthy J.K."/>
            <person name="Torpey J.W."/>
            <person name="Clement B.G."/>
            <person name="Gaasterland T."/>
            <person name="Tebo B.M."/>
        </authorList>
    </citation>
    <scope>NUCLEOTIDE SEQUENCE [LARGE SCALE GENOMIC DNA]</scope>
    <source>
        <strain evidence="13 14">SI85-9A1</strain>
    </source>
</reference>
<comment type="subcellular location">
    <subcellularLocation>
        <location evidence="2">Membrane</location>
    </subcellularLocation>
</comment>
<proteinExistence type="predicted"/>
<keyword evidence="8" id="KW-0067">ATP-binding</keyword>
<organism evidence="13 14">
    <name type="scientific">Aurantimonas manganoxydans (strain ATCC BAA-1229 / DSM 21871 / SI85-9A1)</name>
    <dbReference type="NCBI Taxonomy" id="287752"/>
    <lineage>
        <taxon>Bacteria</taxon>
        <taxon>Pseudomonadati</taxon>
        <taxon>Pseudomonadota</taxon>
        <taxon>Alphaproteobacteria</taxon>
        <taxon>Hyphomicrobiales</taxon>
        <taxon>Aurantimonadaceae</taxon>
        <taxon>Aurantimonas</taxon>
    </lineage>
</organism>
<dbReference type="InterPro" id="IPR036097">
    <property type="entry name" value="HisK_dim/P_sf"/>
</dbReference>
<evidence type="ECO:0000256" key="2">
    <source>
        <dbReference type="ARBA" id="ARBA00004370"/>
    </source>
</evidence>
<dbReference type="PROSITE" id="PS50885">
    <property type="entry name" value="HAMP"/>
    <property type="match status" value="1"/>
</dbReference>
<sequence length="523" mass="56248">MAADGSERTDCDLPLTPDRPADGATTRASVPTVRHRISNRLLIITMLAVMLAEVLIFVPSIANFREEWLSDRIATVAVAGLASRGRDSEDAAPLSPDEEAGLLRALDALLVAIIEGDASRLLARDPRLDAVDLQIDLGNRGPWSAVTGAFDTLFFGGDRIMRISGPVGDRSMLAEMVMSEAPLRRDMLVYSRNILLLSLAIASFAALLVYAAISVYLVRPIQAMTTAMVRFAEQPSDPRRILRPSGRDDEIGVAEAELADVQSRLAETLREQRHLADLGLAVSKINHDLRNILASAQMISDRLSTVNDPRVQRVAPMLLRSLDRALHYTQSVLAYGRAVETVPVKRRIRLRQLVDDVFQMLTISPQSPIELVNAVDHGMEVDADLDQLHRVLLNLCRNAAQALEAEDDDLSSLVRRVTVSATGGPAEGIVISVDDTGPGLPARARDNLFRAFRGSARTGGTGLGLAIAAEIIEAHGGTIRLAETNASGTRFEIALPGTAAPARPAPGRPPRNGAEAPTAPDAS</sequence>
<feature type="compositionally biased region" description="Basic and acidic residues" evidence="9">
    <location>
        <begin position="1"/>
        <end position="11"/>
    </location>
</feature>
<keyword evidence="10" id="KW-0472">Membrane</keyword>
<dbReference type="SUPFAM" id="SSF55874">
    <property type="entry name" value="ATPase domain of HSP90 chaperone/DNA topoisomerase II/histidine kinase"/>
    <property type="match status" value="1"/>
</dbReference>
<feature type="domain" description="HAMP" evidence="12">
    <location>
        <begin position="215"/>
        <end position="270"/>
    </location>
</feature>
<feature type="region of interest" description="Disordered" evidence="9">
    <location>
        <begin position="496"/>
        <end position="523"/>
    </location>
</feature>
<dbReference type="InterPro" id="IPR003594">
    <property type="entry name" value="HATPase_dom"/>
</dbReference>
<dbReference type="Pfam" id="PF02518">
    <property type="entry name" value="HATPase_c"/>
    <property type="match status" value="1"/>
</dbReference>
<dbReference type="EMBL" id="AAPJ01000004">
    <property type="protein sequence ID" value="EAS49677.1"/>
    <property type="molecule type" value="Genomic_DNA"/>
</dbReference>
<evidence type="ECO:0000259" key="12">
    <source>
        <dbReference type="PROSITE" id="PS50885"/>
    </source>
</evidence>
<dbReference type="Proteomes" id="UP000000321">
    <property type="component" value="Unassembled WGS sequence"/>
</dbReference>
<dbReference type="SMART" id="SM00387">
    <property type="entry name" value="HATPase_c"/>
    <property type="match status" value="1"/>
</dbReference>
<evidence type="ECO:0000313" key="14">
    <source>
        <dbReference type="Proteomes" id="UP000000321"/>
    </source>
</evidence>
<dbReference type="Gene3D" id="1.10.287.130">
    <property type="match status" value="1"/>
</dbReference>
<evidence type="ECO:0000313" key="13">
    <source>
        <dbReference type="EMBL" id="EAS49677.1"/>
    </source>
</evidence>
<dbReference type="CDD" id="cd00075">
    <property type="entry name" value="HATPase"/>
    <property type="match status" value="1"/>
</dbReference>
<dbReference type="InterPro" id="IPR005467">
    <property type="entry name" value="His_kinase_dom"/>
</dbReference>
<evidence type="ECO:0000256" key="4">
    <source>
        <dbReference type="ARBA" id="ARBA00022553"/>
    </source>
</evidence>
<gene>
    <name evidence="13" type="ORF">SI859A1_00336</name>
</gene>
<feature type="transmembrane region" description="Helical" evidence="10">
    <location>
        <begin position="41"/>
        <end position="62"/>
    </location>
</feature>
<keyword evidence="7 13" id="KW-0418">Kinase</keyword>
<dbReference type="RefSeq" id="WP_009208216.1">
    <property type="nucleotide sequence ID" value="NZ_BBWP01000031.1"/>
</dbReference>
<comment type="catalytic activity">
    <reaction evidence="1">
        <text>ATP + protein L-histidine = ADP + protein N-phospho-L-histidine.</text>
        <dbReference type="EC" id="2.7.13.3"/>
    </reaction>
</comment>
<keyword evidence="10" id="KW-1133">Transmembrane helix</keyword>
<evidence type="ECO:0000256" key="8">
    <source>
        <dbReference type="ARBA" id="ARBA00022840"/>
    </source>
</evidence>
<keyword evidence="6" id="KW-0547">Nucleotide-binding</keyword>
<evidence type="ECO:0000256" key="5">
    <source>
        <dbReference type="ARBA" id="ARBA00022679"/>
    </source>
</evidence>
<keyword evidence="5" id="KW-0808">Transferase</keyword>
<evidence type="ECO:0000256" key="10">
    <source>
        <dbReference type="SAM" id="Phobius"/>
    </source>
</evidence>
<dbReference type="InterPro" id="IPR036890">
    <property type="entry name" value="HATPase_C_sf"/>
</dbReference>
<evidence type="ECO:0000256" key="1">
    <source>
        <dbReference type="ARBA" id="ARBA00000085"/>
    </source>
</evidence>
<dbReference type="OrthoDB" id="9784218at2"/>
<dbReference type="EC" id="2.7.13.3" evidence="3"/>
<dbReference type="AlphaFoldDB" id="Q1YHA2"/>
<evidence type="ECO:0000256" key="3">
    <source>
        <dbReference type="ARBA" id="ARBA00012438"/>
    </source>
</evidence>
<keyword evidence="14" id="KW-1185">Reference proteome</keyword>
<dbReference type="PROSITE" id="PS50109">
    <property type="entry name" value="HIS_KIN"/>
    <property type="match status" value="1"/>
</dbReference>
<keyword evidence="4" id="KW-0597">Phosphoprotein</keyword>
<accession>Q1YHA2</accession>
<dbReference type="InterPro" id="IPR050980">
    <property type="entry name" value="2C_sensor_his_kinase"/>
</dbReference>
<dbReference type="GO" id="GO:0000155">
    <property type="term" value="F:phosphorelay sensor kinase activity"/>
    <property type="evidence" value="ECO:0007669"/>
    <property type="project" value="InterPro"/>
</dbReference>
<evidence type="ECO:0000259" key="11">
    <source>
        <dbReference type="PROSITE" id="PS50109"/>
    </source>
</evidence>
<dbReference type="BioCyc" id="AURANTIMONAS:SI859A1_00336-MONOMER"/>
<dbReference type="GO" id="GO:0016020">
    <property type="term" value="C:membrane"/>
    <property type="evidence" value="ECO:0007669"/>
    <property type="project" value="UniProtKB-SubCell"/>
</dbReference>
<dbReference type="HOGENOM" id="CLU_040271_0_0_5"/>
<comment type="caution">
    <text evidence="13">The sequence shown here is derived from an EMBL/GenBank/DDBJ whole genome shotgun (WGS) entry which is preliminary data.</text>
</comment>
<dbReference type="Gene3D" id="3.30.565.10">
    <property type="entry name" value="Histidine kinase-like ATPase, C-terminal domain"/>
    <property type="match status" value="1"/>
</dbReference>
<dbReference type="SUPFAM" id="SSF47384">
    <property type="entry name" value="Homodimeric domain of signal transducing histidine kinase"/>
    <property type="match status" value="1"/>
</dbReference>
<feature type="transmembrane region" description="Helical" evidence="10">
    <location>
        <begin position="194"/>
        <end position="218"/>
    </location>
</feature>
<feature type="region of interest" description="Disordered" evidence="9">
    <location>
        <begin position="1"/>
        <end position="27"/>
    </location>
</feature>
<dbReference type="PANTHER" id="PTHR44936">
    <property type="entry name" value="SENSOR PROTEIN CREC"/>
    <property type="match status" value="1"/>
</dbReference>
<evidence type="ECO:0000256" key="6">
    <source>
        <dbReference type="ARBA" id="ARBA00022741"/>
    </source>
</evidence>
<protein>
    <recommendedName>
        <fullName evidence="3">histidine kinase</fullName>
        <ecNumber evidence="3">2.7.13.3</ecNumber>
    </recommendedName>
</protein>